<proteinExistence type="predicted"/>
<accession>A0A926UXA1</accession>
<keyword evidence="1" id="KW-0732">Signal</keyword>
<dbReference type="RefSeq" id="WP_190353009.1">
    <property type="nucleotide sequence ID" value="NZ_JACJPY010000115.1"/>
</dbReference>
<evidence type="ECO:0000256" key="1">
    <source>
        <dbReference type="SAM" id="SignalP"/>
    </source>
</evidence>
<dbReference type="EMBL" id="JACJPY010000115">
    <property type="protein sequence ID" value="MBD2152543.1"/>
    <property type="molecule type" value="Genomic_DNA"/>
</dbReference>
<feature type="chain" id="PRO_5037642935" evidence="1">
    <location>
        <begin position="27"/>
        <end position="136"/>
    </location>
</feature>
<gene>
    <name evidence="2" type="ORF">H6F44_20825</name>
</gene>
<evidence type="ECO:0000313" key="3">
    <source>
        <dbReference type="Proteomes" id="UP000631421"/>
    </source>
</evidence>
<comment type="caution">
    <text evidence="2">The sequence shown here is derived from an EMBL/GenBank/DDBJ whole genome shotgun (WGS) entry which is preliminary data.</text>
</comment>
<reference evidence="2" key="1">
    <citation type="journal article" date="2015" name="ISME J.">
        <title>Draft Genome Sequence of Streptomyces incarnatus NRRL8089, which Produces the Nucleoside Antibiotic Sinefungin.</title>
        <authorList>
            <person name="Oshima K."/>
            <person name="Hattori M."/>
            <person name="Shimizu H."/>
            <person name="Fukuda K."/>
            <person name="Nemoto M."/>
            <person name="Inagaki K."/>
            <person name="Tamura T."/>
        </authorList>
    </citation>
    <scope>NUCLEOTIDE SEQUENCE</scope>
    <source>
        <strain evidence="2">FACHB-1277</strain>
    </source>
</reference>
<reference evidence="2" key="2">
    <citation type="submission" date="2020-08" db="EMBL/GenBank/DDBJ databases">
        <authorList>
            <person name="Chen M."/>
            <person name="Teng W."/>
            <person name="Zhao L."/>
            <person name="Hu C."/>
            <person name="Zhou Y."/>
            <person name="Han B."/>
            <person name="Song L."/>
            <person name="Shu W."/>
        </authorList>
    </citation>
    <scope>NUCLEOTIDE SEQUENCE</scope>
    <source>
        <strain evidence="2">FACHB-1277</strain>
    </source>
</reference>
<feature type="signal peptide" evidence="1">
    <location>
        <begin position="1"/>
        <end position="26"/>
    </location>
</feature>
<organism evidence="2 3">
    <name type="scientific">Pseudanabaena cinerea FACHB-1277</name>
    <dbReference type="NCBI Taxonomy" id="2949581"/>
    <lineage>
        <taxon>Bacteria</taxon>
        <taxon>Bacillati</taxon>
        <taxon>Cyanobacteriota</taxon>
        <taxon>Cyanophyceae</taxon>
        <taxon>Pseudanabaenales</taxon>
        <taxon>Pseudanabaenaceae</taxon>
        <taxon>Pseudanabaena</taxon>
        <taxon>Pseudanabaena cinerea</taxon>
    </lineage>
</organism>
<protein>
    <submittedName>
        <fullName evidence="2">Uncharacterized protein</fullName>
    </submittedName>
</protein>
<keyword evidence="3" id="KW-1185">Reference proteome</keyword>
<name>A0A926UXA1_9CYAN</name>
<dbReference type="AlphaFoldDB" id="A0A926UXA1"/>
<sequence>MQKLLAATFSVLGLALITATPDQAQAQTWTWTQTVSGQQSGSYVGTYSSSSTINEVVQPTVTKTVESSYTNVYPVTTITRIGSGWNSQAVPPLRSISPITHQLPNYGNSFNPVIVPQPLSIQNLGGYQLNMKHLGR</sequence>
<evidence type="ECO:0000313" key="2">
    <source>
        <dbReference type="EMBL" id="MBD2152543.1"/>
    </source>
</evidence>
<dbReference type="Proteomes" id="UP000631421">
    <property type="component" value="Unassembled WGS sequence"/>
</dbReference>